<reference evidence="1" key="1">
    <citation type="submission" date="2021-02" db="EMBL/GenBank/DDBJ databases">
        <authorList>
            <person name="Nowell W R."/>
        </authorList>
    </citation>
    <scope>NUCLEOTIDE SEQUENCE</scope>
</reference>
<evidence type="ECO:0000313" key="1">
    <source>
        <dbReference type="EMBL" id="CAF4370999.1"/>
    </source>
</evidence>
<dbReference type="Proteomes" id="UP000663868">
    <property type="component" value="Unassembled WGS sequence"/>
</dbReference>
<dbReference type="EMBL" id="CAJOBB010020845">
    <property type="protein sequence ID" value="CAF4370999.1"/>
    <property type="molecule type" value="Genomic_DNA"/>
</dbReference>
<feature type="non-terminal residue" evidence="1">
    <location>
        <position position="1"/>
    </location>
</feature>
<feature type="non-terminal residue" evidence="1">
    <location>
        <position position="98"/>
    </location>
</feature>
<proteinExistence type="predicted"/>
<protein>
    <submittedName>
        <fullName evidence="1">Uncharacterized protein</fullName>
    </submittedName>
</protein>
<name>A0A820MDP0_9BILA</name>
<accession>A0A820MDP0</accession>
<evidence type="ECO:0000313" key="2">
    <source>
        <dbReference type="Proteomes" id="UP000663868"/>
    </source>
</evidence>
<gene>
    <name evidence="1" type="ORF">KXQ929_LOCUS49358</name>
</gene>
<comment type="caution">
    <text evidence="1">The sequence shown here is derived from an EMBL/GenBank/DDBJ whole genome shotgun (WGS) entry which is preliminary data.</text>
</comment>
<sequence>QWLPTLSKIRFNEIYSNYERYIETMIDQLFPIVSLRDKINGFIENCLLSDDTAEDDGLDNDTTKNDFVFIQRFPKFNEKTIEKHSDLMHLGLVNTLNQ</sequence>
<organism evidence="1 2">
    <name type="scientific">Adineta steineri</name>
    <dbReference type="NCBI Taxonomy" id="433720"/>
    <lineage>
        <taxon>Eukaryota</taxon>
        <taxon>Metazoa</taxon>
        <taxon>Spiralia</taxon>
        <taxon>Gnathifera</taxon>
        <taxon>Rotifera</taxon>
        <taxon>Eurotatoria</taxon>
        <taxon>Bdelloidea</taxon>
        <taxon>Adinetida</taxon>
        <taxon>Adinetidae</taxon>
        <taxon>Adineta</taxon>
    </lineage>
</organism>
<dbReference type="AlphaFoldDB" id="A0A820MDP0"/>